<proteinExistence type="inferred from homology"/>
<keyword evidence="4 10" id="KW-1133">Transmembrane helix</keyword>
<feature type="transmembrane region" description="Helical" evidence="10">
    <location>
        <begin position="168"/>
        <end position="188"/>
    </location>
</feature>
<accession>E4Y5Q1</accession>
<sequence length="524" mass="55956">MDEKLKNVMWLAISVGVMFTGYFTMAGTSETIIRAYNERTGDNVSSFVSFGILSISNAIGCFFVAPVAAMIGRKNTYFIGGILQTAYIVTYINPQPTVLYLMSVIGGLGAAFIWVPTGITLGVNSTESTGHRNTCFFWIGLQSGNLFGNLYVFFAWGGADGITKSMQISTIAIAGSISLVGTFLTLFIKEIDSEDDNMKPSEKIKTALRTAKDWRAQLIIAAAIFGGIEQGFVTNIYPTCVGASKSLGSDTPHFIGISSILVGVGEIVGAAFQLSDWVQGLRAYLYLIAGGLFFVVNALMFIFLPNDCTNSSIYESPLVDPTIGLILVCSFLFGMTDAIFSMLPEAAIATMFTSGSETTGGMTVWNVCYGLSQKLVCIPLREEITNEALTTAAMHNTFESTGRVLFNDFGFRKDLSKTLLGEATSSFYSSDARSTTVLFKSSSISLFSTISSLIPSSSVLETTPALSLTSSYSSLISTASSSASTTSDIFPTETTGNYDFTTFGPGANTTGLPPETGQGMVDQI</sequence>
<feature type="transmembrane region" description="Helical" evidence="10">
    <location>
        <begin position="284"/>
        <end position="303"/>
    </location>
</feature>
<reference evidence="11" key="1">
    <citation type="journal article" date="2010" name="Science">
        <title>Plasticity of animal genome architecture unmasked by rapid evolution of a pelagic tunicate.</title>
        <authorList>
            <person name="Denoeud F."/>
            <person name="Henriet S."/>
            <person name="Mungpakdee S."/>
            <person name="Aury J.M."/>
            <person name="Da Silva C."/>
            <person name="Brinkmann H."/>
            <person name="Mikhaleva J."/>
            <person name="Olsen L.C."/>
            <person name="Jubin C."/>
            <person name="Canestro C."/>
            <person name="Bouquet J.M."/>
            <person name="Danks G."/>
            <person name="Poulain J."/>
            <person name="Campsteijn C."/>
            <person name="Adamski M."/>
            <person name="Cross I."/>
            <person name="Yadetie F."/>
            <person name="Muffato M."/>
            <person name="Louis A."/>
            <person name="Butcher S."/>
            <person name="Tsagkogeorga G."/>
            <person name="Konrad A."/>
            <person name="Singh S."/>
            <person name="Jensen M.F."/>
            <person name="Cong E.H."/>
            <person name="Eikeseth-Otteraa H."/>
            <person name="Noel B."/>
            <person name="Anthouard V."/>
            <person name="Porcel B.M."/>
            <person name="Kachouri-Lafond R."/>
            <person name="Nishino A."/>
            <person name="Ugolini M."/>
            <person name="Chourrout P."/>
            <person name="Nishida H."/>
            <person name="Aasland R."/>
            <person name="Huzurbazar S."/>
            <person name="Westhof E."/>
            <person name="Delsuc F."/>
            <person name="Lehrach H."/>
            <person name="Reinhardt R."/>
            <person name="Weissenbach J."/>
            <person name="Roy S.W."/>
            <person name="Artiguenave F."/>
            <person name="Postlethwait J.H."/>
            <person name="Manak J.R."/>
            <person name="Thompson E.M."/>
            <person name="Jaillon O."/>
            <person name="Du Pasquier L."/>
            <person name="Boudinot P."/>
            <person name="Liberles D.A."/>
            <person name="Volff J.N."/>
            <person name="Philippe H."/>
            <person name="Lenhard B."/>
            <person name="Roest Crollius H."/>
            <person name="Wincker P."/>
            <person name="Chourrout D."/>
        </authorList>
    </citation>
    <scope>NUCLEOTIDE SEQUENCE [LARGE SCALE GENOMIC DNA]</scope>
</reference>
<evidence type="ECO:0000313" key="11">
    <source>
        <dbReference type="EMBL" id="CBY30951.1"/>
    </source>
</evidence>
<dbReference type="InterPro" id="IPR051617">
    <property type="entry name" value="UNC-93-like_regulator"/>
</dbReference>
<evidence type="ECO:0000256" key="3">
    <source>
        <dbReference type="ARBA" id="ARBA00022692"/>
    </source>
</evidence>
<keyword evidence="5 10" id="KW-0472">Membrane</keyword>
<comment type="subcellular location">
    <subcellularLocation>
        <location evidence="1">Membrane</location>
        <topology evidence="1">Multi-pass membrane protein</topology>
    </subcellularLocation>
</comment>
<keyword evidence="3 10" id="KW-0812">Transmembrane</keyword>
<feature type="transmembrane region" description="Helical" evidence="10">
    <location>
        <begin position="214"/>
        <end position="233"/>
    </location>
</feature>
<feature type="transmembrane region" description="Helical" evidence="10">
    <location>
        <begin position="253"/>
        <end position="272"/>
    </location>
</feature>
<evidence type="ECO:0000256" key="9">
    <source>
        <dbReference type="SAM" id="MobiDB-lite"/>
    </source>
</evidence>
<feature type="transmembrane region" description="Helical" evidence="10">
    <location>
        <begin position="323"/>
        <end position="343"/>
    </location>
</feature>
<feature type="transmembrane region" description="Helical" evidence="10">
    <location>
        <begin position="98"/>
        <end position="123"/>
    </location>
</feature>
<organism evidence="11">
    <name type="scientific">Oikopleura dioica</name>
    <name type="common">Tunicate</name>
    <dbReference type="NCBI Taxonomy" id="34765"/>
    <lineage>
        <taxon>Eukaryota</taxon>
        <taxon>Metazoa</taxon>
        <taxon>Chordata</taxon>
        <taxon>Tunicata</taxon>
        <taxon>Appendicularia</taxon>
        <taxon>Copelata</taxon>
        <taxon>Oikopleuridae</taxon>
        <taxon>Oikopleura</taxon>
    </lineage>
</organism>
<feature type="transmembrane region" description="Helical" evidence="10">
    <location>
        <begin position="135"/>
        <end position="156"/>
    </location>
</feature>
<keyword evidence="6" id="KW-0325">Glycoprotein</keyword>
<dbReference type="AlphaFoldDB" id="E4Y5Q1"/>
<comment type="similarity">
    <text evidence="2">Belongs to the unc-93 family.</text>
</comment>
<evidence type="ECO:0000256" key="7">
    <source>
        <dbReference type="ARBA" id="ARBA00040302"/>
    </source>
</evidence>
<dbReference type="Gene3D" id="1.20.1250.20">
    <property type="entry name" value="MFS general substrate transporter like domains"/>
    <property type="match status" value="1"/>
</dbReference>
<evidence type="ECO:0000256" key="8">
    <source>
        <dbReference type="ARBA" id="ARBA00041910"/>
    </source>
</evidence>
<protein>
    <recommendedName>
        <fullName evidence="7">UNC93-like protein MFSD11</fullName>
    </recommendedName>
    <alternativeName>
        <fullName evidence="8">Major facilitator superfamily domain-containing protein 11</fullName>
    </alternativeName>
</protein>
<dbReference type="GO" id="GO:0016020">
    <property type="term" value="C:membrane"/>
    <property type="evidence" value="ECO:0007669"/>
    <property type="project" value="UniProtKB-SubCell"/>
</dbReference>
<evidence type="ECO:0000256" key="6">
    <source>
        <dbReference type="ARBA" id="ARBA00023180"/>
    </source>
</evidence>
<evidence type="ECO:0000256" key="5">
    <source>
        <dbReference type="ARBA" id="ARBA00023136"/>
    </source>
</evidence>
<dbReference type="PANTHER" id="PTHR23294:SF0">
    <property type="entry name" value="UNC93-LIKE PROTEIN MFSD11"/>
    <property type="match status" value="1"/>
</dbReference>
<evidence type="ECO:0000256" key="2">
    <source>
        <dbReference type="ARBA" id="ARBA00009172"/>
    </source>
</evidence>
<dbReference type="InterPro" id="IPR036259">
    <property type="entry name" value="MFS_trans_sf"/>
</dbReference>
<dbReference type="Proteomes" id="UP000011014">
    <property type="component" value="Unassembled WGS sequence"/>
</dbReference>
<dbReference type="Pfam" id="PF05978">
    <property type="entry name" value="UNC-93"/>
    <property type="match status" value="1"/>
</dbReference>
<evidence type="ECO:0000256" key="4">
    <source>
        <dbReference type="ARBA" id="ARBA00022989"/>
    </source>
</evidence>
<feature type="transmembrane region" description="Helical" evidence="10">
    <location>
        <begin position="7"/>
        <end position="27"/>
    </location>
</feature>
<dbReference type="EMBL" id="FN654288">
    <property type="protein sequence ID" value="CBY30951.1"/>
    <property type="molecule type" value="Genomic_DNA"/>
</dbReference>
<evidence type="ECO:0000256" key="1">
    <source>
        <dbReference type="ARBA" id="ARBA00004141"/>
    </source>
</evidence>
<feature type="transmembrane region" description="Helical" evidence="10">
    <location>
        <begin position="47"/>
        <end position="69"/>
    </location>
</feature>
<dbReference type="InterPro" id="IPR010291">
    <property type="entry name" value="Ion_channel_UNC-93"/>
</dbReference>
<feature type="region of interest" description="Disordered" evidence="9">
    <location>
        <begin position="504"/>
        <end position="524"/>
    </location>
</feature>
<evidence type="ECO:0000256" key="10">
    <source>
        <dbReference type="SAM" id="Phobius"/>
    </source>
</evidence>
<dbReference type="SUPFAM" id="SSF103473">
    <property type="entry name" value="MFS general substrate transporter"/>
    <property type="match status" value="1"/>
</dbReference>
<dbReference type="PANTHER" id="PTHR23294">
    <property type="entry name" value="ET TRANSLATION PRODUCT-RELATED"/>
    <property type="match status" value="1"/>
</dbReference>
<feature type="transmembrane region" description="Helical" evidence="10">
    <location>
        <begin position="76"/>
        <end position="92"/>
    </location>
</feature>
<name>E4Y5Q1_OIKDI</name>
<gene>
    <name evidence="11" type="ORF">GSOID_T00018898001</name>
</gene>